<dbReference type="InterPro" id="IPR049052">
    <property type="entry name" value="nSTAND1"/>
</dbReference>
<dbReference type="InterPro" id="IPR027417">
    <property type="entry name" value="P-loop_NTPase"/>
</dbReference>
<dbReference type="InterPro" id="IPR048915">
    <property type="entry name" value="bDLD3"/>
</dbReference>
<dbReference type="SUPFAM" id="SSF56436">
    <property type="entry name" value="C-type lectin-like"/>
    <property type="match status" value="1"/>
</dbReference>
<dbReference type="Gene3D" id="3.90.1580.10">
    <property type="entry name" value="paralog of FGE (formylglycine-generating enzyme)"/>
    <property type="match status" value="1"/>
</dbReference>
<dbReference type="PANTHER" id="PTHR23150">
    <property type="entry name" value="SULFATASE MODIFYING FACTOR 1, 2"/>
    <property type="match status" value="1"/>
</dbReference>
<proteinExistence type="predicted"/>
<dbReference type="Pfam" id="PF20703">
    <property type="entry name" value="nSTAND1"/>
    <property type="match status" value="1"/>
</dbReference>
<evidence type="ECO:0000313" key="4">
    <source>
        <dbReference type="EMBL" id="SFL94875.1"/>
    </source>
</evidence>
<name>A0A1I4LVD6_9PROT</name>
<dbReference type="Gene3D" id="3.40.50.300">
    <property type="entry name" value="P-loop containing nucleotide triphosphate hydrolases"/>
    <property type="match status" value="1"/>
</dbReference>
<organism evidence="4 5">
    <name type="scientific">Nitrosomonas communis</name>
    <dbReference type="NCBI Taxonomy" id="44574"/>
    <lineage>
        <taxon>Bacteria</taxon>
        <taxon>Pseudomonadati</taxon>
        <taxon>Pseudomonadota</taxon>
        <taxon>Betaproteobacteria</taxon>
        <taxon>Nitrosomonadales</taxon>
        <taxon>Nitrosomonadaceae</taxon>
        <taxon>Nitrosomonas</taxon>
    </lineage>
</organism>
<dbReference type="Pfam" id="PF20690">
    <property type="entry name" value="bDLD3"/>
    <property type="match status" value="1"/>
</dbReference>
<dbReference type="PANTHER" id="PTHR23150:SF19">
    <property type="entry name" value="FORMYLGLYCINE-GENERATING ENZYME"/>
    <property type="match status" value="1"/>
</dbReference>
<dbReference type="SUPFAM" id="SSF52540">
    <property type="entry name" value="P-loop containing nucleoside triphosphate hydrolases"/>
    <property type="match status" value="1"/>
</dbReference>
<accession>A0A1I4LVD6</accession>
<dbReference type="GO" id="GO:0120147">
    <property type="term" value="F:formylglycine-generating oxidase activity"/>
    <property type="evidence" value="ECO:0007669"/>
    <property type="project" value="TreeGrafter"/>
</dbReference>
<dbReference type="InterPro" id="IPR005532">
    <property type="entry name" value="SUMF_dom"/>
</dbReference>
<dbReference type="RefSeq" id="WP_074904186.1">
    <property type="nucleotide sequence ID" value="NZ_FOUB01000007.1"/>
</dbReference>
<evidence type="ECO:0000259" key="1">
    <source>
        <dbReference type="Pfam" id="PF03781"/>
    </source>
</evidence>
<reference evidence="5" key="1">
    <citation type="submission" date="2016-10" db="EMBL/GenBank/DDBJ databases">
        <authorList>
            <person name="Varghese N."/>
            <person name="Submissions S."/>
        </authorList>
    </citation>
    <scope>NUCLEOTIDE SEQUENCE [LARGE SCALE GENOMIC DNA]</scope>
    <source>
        <strain evidence="5">Nm44</strain>
    </source>
</reference>
<feature type="domain" description="Novel STAND NTPase 1" evidence="3">
    <location>
        <begin position="101"/>
        <end position="504"/>
    </location>
</feature>
<dbReference type="SUPFAM" id="SSF47986">
    <property type="entry name" value="DEATH domain"/>
    <property type="match status" value="1"/>
</dbReference>
<dbReference type="InterPro" id="IPR042095">
    <property type="entry name" value="SUMF_sf"/>
</dbReference>
<dbReference type="Pfam" id="PF03781">
    <property type="entry name" value="FGE-sulfatase"/>
    <property type="match status" value="1"/>
</dbReference>
<dbReference type="AlphaFoldDB" id="A0A1I4LVD6"/>
<dbReference type="InterPro" id="IPR051043">
    <property type="entry name" value="Sulfatase_Mod_Factor_Kinase"/>
</dbReference>
<keyword evidence="5" id="KW-1185">Reference proteome</keyword>
<dbReference type="EMBL" id="FOUB01000007">
    <property type="protein sequence ID" value="SFL94875.1"/>
    <property type="molecule type" value="Genomic_DNA"/>
</dbReference>
<evidence type="ECO:0000313" key="5">
    <source>
        <dbReference type="Proteomes" id="UP000183287"/>
    </source>
</evidence>
<dbReference type="Proteomes" id="UP000183287">
    <property type="component" value="Unassembled WGS sequence"/>
</dbReference>
<dbReference type="InterPro" id="IPR011029">
    <property type="entry name" value="DEATH-like_dom_sf"/>
</dbReference>
<feature type="domain" description="Bacterial Death-like" evidence="2">
    <location>
        <begin position="12"/>
        <end position="82"/>
    </location>
</feature>
<evidence type="ECO:0000259" key="2">
    <source>
        <dbReference type="Pfam" id="PF20690"/>
    </source>
</evidence>
<protein>
    <submittedName>
        <fullName evidence="4">Formylglycine-generating enzyme, required for sulfatase activity, contains SUMF1/FGE domain</fullName>
    </submittedName>
</protein>
<evidence type="ECO:0000259" key="3">
    <source>
        <dbReference type="Pfam" id="PF20703"/>
    </source>
</evidence>
<feature type="domain" description="Sulfatase-modifying factor enzyme-like" evidence="1">
    <location>
        <begin position="598"/>
        <end position="812"/>
    </location>
</feature>
<dbReference type="OrthoDB" id="9768004at2"/>
<dbReference type="InterPro" id="IPR016187">
    <property type="entry name" value="CTDL_fold"/>
</dbReference>
<sequence>MKALQAMTKYNGKQKIIFYNNLGNNWQELADYFEIPNRHQKQYPQGDEAREIWAWLEQNARLDQLEPALKDIGRPDLAAKIHSSGTLESSPEPKKISGTCPYIGLRAFTEDEAVLFFGREPEINALFDKIITGRFLAVIGASGSGKSSLVRAGLLPRLRQTENSRGWEWLRFTPGEVGDNPFMALSAALKPVLEKLGMTPREMATQLQQRGNIDEIAEKYQLQRPSATQLVLFIDQFEELFTLVDENYQQRFIQLLDQAIQSPYLRIILTVRADFHEHCLNYTALARLINCGAWHLASPDISSLSQMIVEPAKVAGLQFESGLVGEILRDTGTGSGALALMAFALEKLYLACFPNTTLTLQAYRHMGGVSLAIGRYAEEVYRNLEPPAQNALSDVFAELVTVDSERRVATRKRADFATVAKTAAARQLIDAFIEARLLVKNTINEIDAQMHSCATKIIVEVAHEAVLTHWDLLKEWIDVRLNDFCLLRQVELETTEWLRNNQSDANLWPHERLQQVYAMQQKLQPRLSAQALDFIRPEAERLLEKLNDSALTHQQRERIGMRLADIGDPRPGVGVDAAGLPQVEWCKVPPGRIVLENDAGTFNVDAFFIGQYPVTYKQYRAFLEAVDGYPDERWWIDLQHAPEPGEQYQTVDNHPADRVSWFDAIAFCRWLTFKLGYAIRLPSELEWQQAATGGCTENVFPWGPVFAPMYCNTFESGLGRTTAVGLYPQGGSPVGALDMSGNVWEWCANCYHAPEATDATRNACQVVRGGSWINYRVVRGGSWINYQEESCAVFRFRYTPGDRNRSLGFRLACSSPIIRTPEH</sequence>
<gene>
    <name evidence="4" type="ORF">SAMN05421863_1007110</name>
</gene>